<feature type="domain" description="Sulfatase-modifying factor enzyme-like" evidence="1">
    <location>
        <begin position="67"/>
        <end position="336"/>
    </location>
</feature>
<dbReference type="EC" id="1.14.99.50" evidence="2"/>
<dbReference type="PANTHER" id="PTHR23150">
    <property type="entry name" value="SULFATASE MODIFYING FACTOR 1, 2"/>
    <property type="match status" value="1"/>
</dbReference>
<reference evidence="2 3" key="1">
    <citation type="submission" date="2020-04" db="EMBL/GenBank/DDBJ databases">
        <authorList>
            <person name="De Canck E."/>
        </authorList>
    </citation>
    <scope>NUCLEOTIDE SEQUENCE [LARGE SCALE GENOMIC DNA]</scope>
    <source>
        <strain evidence="2 3">LMG 28688</strain>
    </source>
</reference>
<dbReference type="PANTHER" id="PTHR23150:SF35">
    <property type="entry name" value="BLL6746 PROTEIN"/>
    <property type="match status" value="1"/>
</dbReference>
<sequence length="340" mass="38173">MRKYVERLFRDIPPIVLFIRLIGIFVGSMRKLLVLTVLAWASIAAMADGRTEQVAQLGHFRDCDVCSEMVVLPAGKYMMGATKGEFEGQEKYSFMYNDETPRHEEYVKSFAIAKFDVTRRQFAIFAMETGFRGKGCEIFDGKTWITDANADWQNPGFRQTDNDPVVCVSWNDVQKYIAWLNSQLTKNKGIAYRLPTEAEWEYAARAGTVTAAYWGNNPPDQCEYENARDESARFLDPTIDHAPCTDGYIYTAPVGSFKPNPWGLFDMLGNAEQWVGDCVNFGYHSPPNLSASPDACKSRALRGTSWAGIPVSVRSASRSGMPANARVSNFGFRIARSIQH</sequence>
<evidence type="ECO:0000259" key="1">
    <source>
        <dbReference type="Pfam" id="PF03781"/>
    </source>
</evidence>
<proteinExistence type="predicted"/>
<dbReference type="Proteomes" id="UP000494119">
    <property type="component" value="Unassembled WGS sequence"/>
</dbReference>
<accession>A0A6J5H377</accession>
<dbReference type="InterPro" id="IPR051043">
    <property type="entry name" value="Sulfatase_Mod_Factor_Kinase"/>
</dbReference>
<name>A0A6J5H377_9BURK</name>
<protein>
    <submittedName>
        <fullName evidence="2">Hercynine oxygenase</fullName>
        <ecNumber evidence="2">1.14.99.50</ecNumber>
    </submittedName>
</protein>
<dbReference type="GO" id="GO:0120147">
    <property type="term" value="F:formylglycine-generating oxidase activity"/>
    <property type="evidence" value="ECO:0007669"/>
    <property type="project" value="TreeGrafter"/>
</dbReference>
<evidence type="ECO:0000313" key="2">
    <source>
        <dbReference type="EMBL" id="CAB3809860.1"/>
    </source>
</evidence>
<dbReference type="AlphaFoldDB" id="A0A6J5H377"/>
<dbReference type="EMBL" id="CADIKL010000071">
    <property type="protein sequence ID" value="CAB3809860.1"/>
    <property type="molecule type" value="Genomic_DNA"/>
</dbReference>
<evidence type="ECO:0000313" key="3">
    <source>
        <dbReference type="Proteomes" id="UP000494119"/>
    </source>
</evidence>
<dbReference type="SUPFAM" id="SSF56436">
    <property type="entry name" value="C-type lectin-like"/>
    <property type="match status" value="1"/>
</dbReference>
<dbReference type="InterPro" id="IPR005532">
    <property type="entry name" value="SUMF_dom"/>
</dbReference>
<organism evidence="2 3">
    <name type="scientific">Paraburkholderia caffeinitolerans</name>
    <dbReference type="NCBI Taxonomy" id="1723730"/>
    <lineage>
        <taxon>Bacteria</taxon>
        <taxon>Pseudomonadati</taxon>
        <taxon>Pseudomonadota</taxon>
        <taxon>Betaproteobacteria</taxon>
        <taxon>Burkholderiales</taxon>
        <taxon>Burkholderiaceae</taxon>
        <taxon>Paraburkholderia</taxon>
    </lineage>
</organism>
<keyword evidence="2" id="KW-0560">Oxidoreductase</keyword>
<dbReference type="Gene3D" id="3.90.1580.10">
    <property type="entry name" value="paralog of FGE (formylglycine-generating enzyme)"/>
    <property type="match status" value="1"/>
</dbReference>
<dbReference type="InterPro" id="IPR016187">
    <property type="entry name" value="CTDL_fold"/>
</dbReference>
<keyword evidence="3" id="KW-1185">Reference proteome</keyword>
<dbReference type="Pfam" id="PF03781">
    <property type="entry name" value="FGE-sulfatase"/>
    <property type="match status" value="1"/>
</dbReference>
<gene>
    <name evidence="2" type="primary">egtB_4</name>
    <name evidence="2" type="ORF">LMG28688_07075</name>
</gene>
<dbReference type="GO" id="GO:0044875">
    <property type="term" value="F:gamma-glutamyl hercynylcysteine sulfoxide synthase activity"/>
    <property type="evidence" value="ECO:0007669"/>
    <property type="project" value="UniProtKB-EC"/>
</dbReference>
<dbReference type="InterPro" id="IPR042095">
    <property type="entry name" value="SUMF_sf"/>
</dbReference>